<evidence type="ECO:0000256" key="6">
    <source>
        <dbReference type="ARBA" id="ARBA00022842"/>
    </source>
</evidence>
<dbReference type="CDD" id="cd01876">
    <property type="entry name" value="YihA_EngB"/>
    <property type="match status" value="1"/>
</dbReference>
<dbReference type="InterPro" id="IPR027417">
    <property type="entry name" value="P-loop_NTPase"/>
</dbReference>
<dbReference type="SUPFAM" id="SSF52540">
    <property type="entry name" value="P-loop containing nucleoside triphosphate hydrolases"/>
    <property type="match status" value="1"/>
</dbReference>
<name>A0A143WQ04_9ENTR</name>
<dbReference type="Gene3D" id="3.40.50.300">
    <property type="entry name" value="P-loop containing nucleotide triphosphate hydrolases"/>
    <property type="match status" value="1"/>
</dbReference>
<evidence type="ECO:0000256" key="3">
    <source>
        <dbReference type="ARBA" id="ARBA00022618"/>
    </source>
</evidence>
<dbReference type="PATRIC" id="fig|1778264.3.peg.70"/>
<dbReference type="EMBL" id="LN999831">
    <property type="protein sequence ID" value="CUX95691.1"/>
    <property type="molecule type" value="Genomic_DNA"/>
</dbReference>
<evidence type="ECO:0000256" key="5">
    <source>
        <dbReference type="ARBA" id="ARBA00022741"/>
    </source>
</evidence>
<evidence type="ECO:0000256" key="10">
    <source>
        <dbReference type="HAMAP-Rule" id="MF_00321"/>
    </source>
</evidence>
<comment type="cofactor">
    <cofactor evidence="1">
        <name>Mg(2+)</name>
        <dbReference type="ChEBI" id="CHEBI:18420"/>
    </cofactor>
</comment>
<dbReference type="HAMAP" id="MF_00321">
    <property type="entry name" value="GTPase_EngB"/>
    <property type="match status" value="1"/>
</dbReference>
<keyword evidence="5 10" id="KW-0547">Nucleotide-binding</keyword>
<feature type="domain" description="EngB-type G" evidence="11">
    <location>
        <begin position="26"/>
        <end position="202"/>
    </location>
</feature>
<dbReference type="GO" id="GO:0005525">
    <property type="term" value="F:GTP binding"/>
    <property type="evidence" value="ECO:0007669"/>
    <property type="project" value="UniProtKB-UniRule"/>
</dbReference>
<sequence>MKKDFNYFSTYFLFSISNIHLLSVNKGIEIAFTGYSNSGKSSAINILTNNKNLAKTSKTPGSTQVINFFEVKPDFRLVDLPGYGYAKVPKKIKYQLQNTISEYLQEREILKGLVIVMDIRHPMKNIDQKIIKLATTYLNLPILILLTKSDKITYQERYSQLNKVRKQITTLFKGDIQIEIFSSIKKYGVEKLRKQLNIWFSVNN</sequence>
<dbReference type="GO" id="GO:0000917">
    <property type="term" value="P:division septum assembly"/>
    <property type="evidence" value="ECO:0007669"/>
    <property type="project" value="UniProtKB-KW"/>
</dbReference>
<evidence type="ECO:0000313" key="12">
    <source>
        <dbReference type="EMBL" id="CUX95691.1"/>
    </source>
</evidence>
<dbReference type="Proteomes" id="UP000095697">
    <property type="component" value="Chromosome I"/>
</dbReference>
<keyword evidence="4" id="KW-0479">Metal-binding</keyword>
<dbReference type="GO" id="GO:0005829">
    <property type="term" value="C:cytosol"/>
    <property type="evidence" value="ECO:0007669"/>
    <property type="project" value="TreeGrafter"/>
</dbReference>
<dbReference type="InterPro" id="IPR006073">
    <property type="entry name" value="GTP-bd"/>
</dbReference>
<comment type="function">
    <text evidence="10">Necessary for normal cell division and for the maintenance of normal septation.</text>
</comment>
<dbReference type="PANTHER" id="PTHR11649:SF13">
    <property type="entry name" value="ENGB-TYPE G DOMAIN-CONTAINING PROTEIN"/>
    <property type="match status" value="1"/>
</dbReference>
<evidence type="ECO:0000256" key="7">
    <source>
        <dbReference type="ARBA" id="ARBA00023134"/>
    </source>
</evidence>
<organism evidence="12 13">
    <name type="scientific">Candidatus Mikella endobia</name>
    <dbReference type="NCBI Taxonomy" id="1778264"/>
    <lineage>
        <taxon>Bacteria</taxon>
        <taxon>Pseudomonadati</taxon>
        <taxon>Pseudomonadota</taxon>
        <taxon>Gammaproteobacteria</taxon>
        <taxon>Enterobacterales</taxon>
        <taxon>Enterobacteriaceae</taxon>
        <taxon>Candidatus Mikella</taxon>
    </lineage>
</organism>
<dbReference type="NCBIfam" id="TIGR03598">
    <property type="entry name" value="GTPase_YsxC"/>
    <property type="match status" value="1"/>
</dbReference>
<evidence type="ECO:0000313" key="13">
    <source>
        <dbReference type="Proteomes" id="UP000095697"/>
    </source>
</evidence>
<dbReference type="OrthoDB" id="9804921at2"/>
<dbReference type="FunFam" id="3.40.50.300:FF:000098">
    <property type="entry name" value="Probable GTP-binding protein EngB"/>
    <property type="match status" value="1"/>
</dbReference>
<keyword evidence="3 10" id="KW-0132">Cell division</keyword>
<gene>
    <name evidence="10 12" type="primary">engB</name>
    <name evidence="12" type="ORF">PMARG_ME00077</name>
</gene>
<accession>A0A143WQ04</accession>
<keyword evidence="6" id="KW-0460">Magnesium</keyword>
<evidence type="ECO:0000256" key="8">
    <source>
        <dbReference type="ARBA" id="ARBA00023210"/>
    </source>
</evidence>
<dbReference type="GO" id="GO:0046872">
    <property type="term" value="F:metal ion binding"/>
    <property type="evidence" value="ECO:0007669"/>
    <property type="project" value="UniProtKB-KW"/>
</dbReference>
<dbReference type="Pfam" id="PF01926">
    <property type="entry name" value="MMR_HSR1"/>
    <property type="match status" value="1"/>
</dbReference>
<evidence type="ECO:0000256" key="9">
    <source>
        <dbReference type="ARBA" id="ARBA00023306"/>
    </source>
</evidence>
<dbReference type="PROSITE" id="PS51706">
    <property type="entry name" value="G_ENGB"/>
    <property type="match status" value="1"/>
</dbReference>
<keyword evidence="13" id="KW-1185">Reference proteome</keyword>
<keyword evidence="9 10" id="KW-0131">Cell cycle</keyword>
<evidence type="ECO:0000256" key="4">
    <source>
        <dbReference type="ARBA" id="ARBA00022723"/>
    </source>
</evidence>
<dbReference type="InterPro" id="IPR030393">
    <property type="entry name" value="G_ENGB_dom"/>
</dbReference>
<dbReference type="AlphaFoldDB" id="A0A143WQ04"/>
<evidence type="ECO:0000256" key="1">
    <source>
        <dbReference type="ARBA" id="ARBA00001946"/>
    </source>
</evidence>
<protein>
    <recommendedName>
        <fullName evidence="10">Probable GTP-binding protein EngB</fullName>
    </recommendedName>
</protein>
<proteinExistence type="inferred from homology"/>
<evidence type="ECO:0000256" key="2">
    <source>
        <dbReference type="ARBA" id="ARBA00009638"/>
    </source>
</evidence>
<reference evidence="13" key="1">
    <citation type="submission" date="2016-01" db="EMBL/GenBank/DDBJ databases">
        <authorList>
            <person name="Husnik F."/>
        </authorList>
    </citation>
    <scope>NUCLEOTIDE SEQUENCE [LARGE SCALE GENOMIC DNA]</scope>
</reference>
<keyword evidence="7 10" id="KW-0342">GTP-binding</keyword>
<dbReference type="InterPro" id="IPR019987">
    <property type="entry name" value="GTP-bd_ribosome_bio_YsxC"/>
</dbReference>
<dbReference type="RefSeq" id="WP_067569062.1">
    <property type="nucleotide sequence ID" value="NZ_LN999831.1"/>
</dbReference>
<dbReference type="STRING" id="1778264.PMARG_ME00077"/>
<keyword evidence="8 10" id="KW-0717">Septation</keyword>
<dbReference type="KEGG" id="cmik:PMARG_ME00077"/>
<comment type="similarity">
    <text evidence="2 10">Belongs to the TRAFAC class TrmE-Era-EngA-EngB-Septin-like GTPase superfamily. EngB GTPase family.</text>
</comment>
<dbReference type="PANTHER" id="PTHR11649">
    <property type="entry name" value="MSS1/TRME-RELATED GTP-BINDING PROTEIN"/>
    <property type="match status" value="1"/>
</dbReference>
<evidence type="ECO:0000259" key="11">
    <source>
        <dbReference type="PROSITE" id="PS51706"/>
    </source>
</evidence>